<protein>
    <submittedName>
        <fullName evidence="2">Uncharacterized protein</fullName>
    </submittedName>
</protein>
<dbReference type="RefSeq" id="XP_007921176.1">
    <property type="nucleotide sequence ID" value="XM_007922985.1"/>
</dbReference>
<feature type="region of interest" description="Disordered" evidence="1">
    <location>
        <begin position="1"/>
        <end position="24"/>
    </location>
</feature>
<organism evidence="2 3">
    <name type="scientific">Pseudocercospora fijiensis (strain CIRAD86)</name>
    <name type="common">Black leaf streak disease fungus</name>
    <name type="synonym">Mycosphaerella fijiensis</name>
    <dbReference type="NCBI Taxonomy" id="383855"/>
    <lineage>
        <taxon>Eukaryota</taxon>
        <taxon>Fungi</taxon>
        <taxon>Dikarya</taxon>
        <taxon>Ascomycota</taxon>
        <taxon>Pezizomycotina</taxon>
        <taxon>Dothideomycetes</taxon>
        <taxon>Dothideomycetidae</taxon>
        <taxon>Mycosphaerellales</taxon>
        <taxon>Mycosphaerellaceae</taxon>
        <taxon>Pseudocercospora</taxon>
    </lineage>
</organism>
<evidence type="ECO:0000256" key="1">
    <source>
        <dbReference type="SAM" id="MobiDB-lite"/>
    </source>
</evidence>
<dbReference type="AlphaFoldDB" id="N1QAF2"/>
<dbReference type="EMBL" id="KB446555">
    <property type="protein sequence ID" value="EME87903.1"/>
    <property type="molecule type" value="Genomic_DNA"/>
</dbReference>
<dbReference type="Proteomes" id="UP000016932">
    <property type="component" value="Unassembled WGS sequence"/>
</dbReference>
<sequence>MSLCRKRPCVGSRTPPTRQPNRSIPLKYHSVNVGFLRQPKIIHHAAGIDHYPTTEADFSTLVSFELQPEEDRASADNP</sequence>
<keyword evidence="3" id="KW-1185">Reference proteome</keyword>
<dbReference type="VEuPathDB" id="FungiDB:MYCFIDRAFT_169633"/>
<evidence type="ECO:0000313" key="2">
    <source>
        <dbReference type="EMBL" id="EME87903.1"/>
    </source>
</evidence>
<proteinExistence type="predicted"/>
<reference evidence="2 3" key="1">
    <citation type="journal article" date="2012" name="PLoS Pathog.">
        <title>Diverse lifestyles and strategies of plant pathogenesis encoded in the genomes of eighteen Dothideomycetes fungi.</title>
        <authorList>
            <person name="Ohm R.A."/>
            <person name="Feau N."/>
            <person name="Henrissat B."/>
            <person name="Schoch C.L."/>
            <person name="Horwitz B.A."/>
            <person name="Barry K.W."/>
            <person name="Condon B.J."/>
            <person name="Copeland A.C."/>
            <person name="Dhillon B."/>
            <person name="Glaser F."/>
            <person name="Hesse C.N."/>
            <person name="Kosti I."/>
            <person name="LaButti K."/>
            <person name="Lindquist E.A."/>
            <person name="Lucas S."/>
            <person name="Salamov A.A."/>
            <person name="Bradshaw R.E."/>
            <person name="Ciuffetti L."/>
            <person name="Hamelin R.C."/>
            <person name="Kema G.H.J."/>
            <person name="Lawrence C."/>
            <person name="Scott J.A."/>
            <person name="Spatafora J.W."/>
            <person name="Turgeon B.G."/>
            <person name="de Wit P.J.G.M."/>
            <person name="Zhong S."/>
            <person name="Goodwin S.B."/>
            <person name="Grigoriev I.V."/>
        </authorList>
    </citation>
    <scope>NUCLEOTIDE SEQUENCE [LARGE SCALE GENOMIC DNA]</scope>
    <source>
        <strain evidence="2 3">CIRAD86</strain>
    </source>
</reference>
<gene>
    <name evidence="2" type="ORF">MYCFIDRAFT_169633</name>
</gene>
<dbReference type="GeneID" id="19332390"/>
<name>N1QAF2_PSEFD</name>
<dbReference type="HOGENOM" id="CLU_2623039_0_0_1"/>
<accession>N1QAF2</accession>
<dbReference type="KEGG" id="pfj:MYCFIDRAFT_169633"/>
<evidence type="ECO:0000313" key="3">
    <source>
        <dbReference type="Proteomes" id="UP000016932"/>
    </source>
</evidence>